<reference evidence="12 13" key="1">
    <citation type="submission" date="2024-10" db="EMBL/GenBank/DDBJ databases">
        <title>Updated reference genomes for cyclostephanoid diatoms.</title>
        <authorList>
            <person name="Roberts W.R."/>
            <person name="Alverson A.J."/>
        </authorList>
    </citation>
    <scope>NUCLEOTIDE SEQUENCE [LARGE SCALE GENOMIC DNA]</scope>
    <source>
        <strain evidence="12 13">AJA232-27</strain>
    </source>
</reference>
<feature type="transmembrane region" description="Helical" evidence="11">
    <location>
        <begin position="303"/>
        <end position="321"/>
    </location>
</feature>
<feature type="transmembrane region" description="Helical" evidence="11">
    <location>
        <begin position="439"/>
        <end position="459"/>
    </location>
</feature>
<dbReference type="GO" id="GO:0052925">
    <property type="term" value="F:dol-P-Man:Man(5)GlcNAc(2)-PP-Dol alpha-1,3-mannosyltransferase activity"/>
    <property type="evidence" value="ECO:0007669"/>
    <property type="project" value="UniProtKB-EC"/>
</dbReference>
<comment type="subcellular location">
    <subcellularLocation>
        <location evidence="1">Endoplasmic reticulum membrane</location>
        <topology evidence="1">Multi-pass membrane protein</topology>
    </subcellularLocation>
</comment>
<comment type="pathway">
    <text evidence="2">Protein modification; protein glycosylation.</text>
</comment>
<dbReference type="AlphaFoldDB" id="A0ABD3N4D3"/>
<evidence type="ECO:0000313" key="13">
    <source>
        <dbReference type="Proteomes" id="UP001530293"/>
    </source>
</evidence>
<comment type="caution">
    <text evidence="12">The sequence shown here is derived from an EMBL/GenBank/DDBJ whole genome shotgun (WGS) entry which is preliminary data.</text>
</comment>
<keyword evidence="5" id="KW-0808">Transferase</keyword>
<evidence type="ECO:0000256" key="9">
    <source>
        <dbReference type="ARBA" id="ARBA00023136"/>
    </source>
</evidence>
<evidence type="ECO:0000256" key="10">
    <source>
        <dbReference type="ARBA" id="ARBA00049506"/>
    </source>
</evidence>
<gene>
    <name evidence="12" type="ORF">ACHAWU_000228</name>
</gene>
<proteinExistence type="predicted"/>
<dbReference type="EMBL" id="JALLBG020000075">
    <property type="protein sequence ID" value="KAL3767565.1"/>
    <property type="molecule type" value="Genomic_DNA"/>
</dbReference>
<evidence type="ECO:0000256" key="8">
    <source>
        <dbReference type="ARBA" id="ARBA00022989"/>
    </source>
</evidence>
<evidence type="ECO:0000313" key="12">
    <source>
        <dbReference type="EMBL" id="KAL3767565.1"/>
    </source>
</evidence>
<dbReference type="Proteomes" id="UP001530293">
    <property type="component" value="Unassembled WGS sequence"/>
</dbReference>
<evidence type="ECO:0000256" key="1">
    <source>
        <dbReference type="ARBA" id="ARBA00004477"/>
    </source>
</evidence>
<dbReference type="Pfam" id="PF05208">
    <property type="entry name" value="ALG3"/>
    <property type="match status" value="1"/>
</dbReference>
<feature type="transmembrane region" description="Helical" evidence="11">
    <location>
        <begin position="20"/>
        <end position="41"/>
    </location>
</feature>
<evidence type="ECO:0000256" key="6">
    <source>
        <dbReference type="ARBA" id="ARBA00022692"/>
    </source>
</evidence>
<accession>A0ABD3N4D3</accession>
<evidence type="ECO:0000256" key="2">
    <source>
        <dbReference type="ARBA" id="ARBA00004922"/>
    </source>
</evidence>
<feature type="transmembrane region" description="Helical" evidence="11">
    <location>
        <begin position="381"/>
        <end position="399"/>
    </location>
</feature>
<evidence type="ECO:0000256" key="7">
    <source>
        <dbReference type="ARBA" id="ARBA00022824"/>
    </source>
</evidence>
<dbReference type="EC" id="2.4.1.258" evidence="3"/>
<keyword evidence="7" id="KW-0256">Endoplasmic reticulum</keyword>
<dbReference type="PANTHER" id="PTHR12646:SF0">
    <property type="entry name" value="DOL-P-MAN:MAN(5)GLCNAC(2)-PP-DOL ALPHA-1,3-MANNOSYLTRANSFERASE"/>
    <property type="match status" value="1"/>
</dbReference>
<dbReference type="PANTHER" id="PTHR12646">
    <property type="entry name" value="NOT56 - RELATED"/>
    <property type="match status" value="1"/>
</dbReference>
<organism evidence="12 13">
    <name type="scientific">Discostella pseudostelligera</name>
    <dbReference type="NCBI Taxonomy" id="259834"/>
    <lineage>
        <taxon>Eukaryota</taxon>
        <taxon>Sar</taxon>
        <taxon>Stramenopiles</taxon>
        <taxon>Ochrophyta</taxon>
        <taxon>Bacillariophyta</taxon>
        <taxon>Coscinodiscophyceae</taxon>
        <taxon>Thalassiosirophycidae</taxon>
        <taxon>Stephanodiscales</taxon>
        <taxon>Stephanodiscaceae</taxon>
        <taxon>Discostella</taxon>
    </lineage>
</organism>
<keyword evidence="8 11" id="KW-1133">Transmembrane helix</keyword>
<keyword evidence="6 11" id="KW-0812">Transmembrane</keyword>
<protein>
    <recommendedName>
        <fullName evidence="3">dolichyl-P-Man:Man5GlcNAc2-PP-dolichol alpha-1,3-mannosyltransferase</fullName>
        <ecNumber evidence="3">2.4.1.258</ecNumber>
    </recommendedName>
</protein>
<evidence type="ECO:0000256" key="11">
    <source>
        <dbReference type="SAM" id="Phobius"/>
    </source>
</evidence>
<dbReference type="GO" id="GO:0005789">
    <property type="term" value="C:endoplasmic reticulum membrane"/>
    <property type="evidence" value="ECO:0007669"/>
    <property type="project" value="UniProtKB-SubCell"/>
</dbReference>
<feature type="transmembrane region" description="Helical" evidence="11">
    <location>
        <begin position="249"/>
        <end position="265"/>
    </location>
</feature>
<sequence>MDFLRTICHKLSHPAYDIPYLALLLVAEAILTTLIVLRVPYTEIDWVAYMQEVTTYQAGERDYVNIRGDTGPLVYPAGFLYLYGWLKSVAVSGSSTLGQSADSLVLDGSTSAESIRRIQWVFCVLYLLNSVIVLSLYQSVLLRIRQYHDINQRPSNKIIAVWSWRIAMGITCLSKRLHSIFVLRLFNDAPAMMMLHLSMFLFACCDAWSMGCLVFSLAVSIKMNILLFAPGLLLLLLQKNQSIIGTIKHLSICALVQLIFGWPFISTYPVSYIKKAFEFDRVFFYIWTVNWKFLPEELFVSKTWASLLLMCHLGTLVLLAMKWCSASNKQRGPAKTREWMCWSKSNRDNLNLSPEYIIYTMFVSNYVGIAFARTLHYQFYSWYYLSLPMMHWMTMGPTATTSSLQATIHVAVSVIAIFGIEVAFNVFPATWLSSMVLQLSHAFLLIKIFLTPVPSIVVADNGEQKKVS</sequence>
<feature type="transmembrane region" description="Helical" evidence="11">
    <location>
        <begin position="120"/>
        <end position="138"/>
    </location>
</feature>
<feature type="transmembrane region" description="Helical" evidence="11">
    <location>
        <begin position="215"/>
        <end position="237"/>
    </location>
</feature>
<comment type="catalytic activity">
    <reaction evidence="10">
        <text>an alpha-D-Man-(1-&gt;2)-alpha-D-Man-(1-&gt;2)-alpha-D-Man-(1-&gt;3)-[alpha-D-Man-(1-&gt;6)]-beta-D-Man-(1-&gt;4)-beta-D-GlcNAc-(1-&gt;4)-alpha-D-GlcNAc-diphospho-di-trans,poly-cis-dolichol + a di-trans,poly-cis-dolichyl beta-D-mannosyl phosphate = an alpha-D-Man-(1-&gt;2)-alpha-D-Man-(1-&gt;2)-alpha-D-Man-(1-&gt;3)-[alpha-D-Man-(1-&gt;3)-alpha-D-Man-(1-&gt;6)]-beta-D-Man-(1-&gt;4)-beta-D-GlcNAc-(1-&gt;4)-alpha-D-GlcNAc-diphospho-di-trans,poly-cis-dolichol + a di-trans,poly-cis-dolichyl phosphate + H(+)</text>
        <dbReference type="Rhea" id="RHEA:29527"/>
        <dbReference type="Rhea" id="RHEA-COMP:19498"/>
        <dbReference type="Rhea" id="RHEA-COMP:19501"/>
        <dbReference type="Rhea" id="RHEA-COMP:19516"/>
        <dbReference type="Rhea" id="RHEA-COMP:19517"/>
        <dbReference type="ChEBI" id="CHEBI:15378"/>
        <dbReference type="ChEBI" id="CHEBI:57683"/>
        <dbReference type="ChEBI" id="CHEBI:58211"/>
        <dbReference type="ChEBI" id="CHEBI:132515"/>
        <dbReference type="ChEBI" id="CHEBI:132516"/>
        <dbReference type="EC" id="2.4.1.258"/>
    </reaction>
    <physiologicalReaction direction="left-to-right" evidence="10">
        <dbReference type="Rhea" id="RHEA:29528"/>
    </physiologicalReaction>
</comment>
<evidence type="ECO:0000256" key="5">
    <source>
        <dbReference type="ARBA" id="ARBA00022679"/>
    </source>
</evidence>
<feature type="transmembrane region" description="Helical" evidence="11">
    <location>
        <begin position="189"/>
        <end position="209"/>
    </location>
</feature>
<feature type="transmembrane region" description="Helical" evidence="11">
    <location>
        <begin position="406"/>
        <end position="427"/>
    </location>
</feature>
<dbReference type="InterPro" id="IPR007873">
    <property type="entry name" value="Glycosyltransferase_ALG3"/>
</dbReference>
<evidence type="ECO:0000256" key="3">
    <source>
        <dbReference type="ARBA" id="ARBA00011964"/>
    </source>
</evidence>
<evidence type="ECO:0000256" key="4">
    <source>
        <dbReference type="ARBA" id="ARBA00022676"/>
    </source>
</evidence>
<keyword evidence="9 11" id="KW-0472">Membrane</keyword>
<keyword evidence="4" id="KW-0328">Glycosyltransferase</keyword>
<keyword evidence="13" id="KW-1185">Reference proteome</keyword>
<feature type="transmembrane region" description="Helical" evidence="11">
    <location>
        <begin position="356"/>
        <end position="375"/>
    </location>
</feature>
<name>A0ABD3N4D3_9STRA</name>